<protein>
    <submittedName>
        <fullName evidence="1">Uncharacterized protein</fullName>
    </submittedName>
</protein>
<gene>
    <name evidence="1" type="ORF">PREVCOP_05205</name>
</gene>
<dbReference type="PaxDb" id="537011-PREVCOP_05205"/>
<reference evidence="1" key="1">
    <citation type="submission" date="2009-11" db="EMBL/GenBank/DDBJ databases">
        <authorList>
            <person name="Weinstock G."/>
            <person name="Sodergren E."/>
            <person name="Clifton S."/>
            <person name="Fulton L."/>
            <person name="Fulton B."/>
            <person name="Courtney L."/>
            <person name="Fronick C."/>
            <person name="Harrison M."/>
            <person name="Strong C."/>
            <person name="Farmer C."/>
            <person name="Delahaunty K."/>
            <person name="Markovic C."/>
            <person name="Hall O."/>
            <person name="Minx P."/>
            <person name="Tomlinson C."/>
            <person name="Mitreva M."/>
            <person name="Nelson J."/>
            <person name="Hou S."/>
            <person name="Wollam A."/>
            <person name="Pepin K.H."/>
            <person name="Johnson M."/>
            <person name="Bhonagiri V."/>
            <person name="Nash W.E."/>
            <person name="Warren W."/>
            <person name="Chinwalla A."/>
            <person name="Mardis E.R."/>
            <person name="Wilson R.K."/>
        </authorList>
    </citation>
    <scope>NUCLEOTIDE SEQUENCE [LARGE SCALE GENOMIC DNA]</scope>
    <source>
        <strain evidence="1">DSM 18205</strain>
    </source>
</reference>
<organism evidence="1 2">
    <name type="scientific">Segatella copri DSM 18205</name>
    <dbReference type="NCBI Taxonomy" id="537011"/>
    <lineage>
        <taxon>Bacteria</taxon>
        <taxon>Pseudomonadati</taxon>
        <taxon>Bacteroidota</taxon>
        <taxon>Bacteroidia</taxon>
        <taxon>Bacteroidales</taxon>
        <taxon>Prevotellaceae</taxon>
        <taxon>Segatella</taxon>
    </lineage>
</organism>
<dbReference type="Proteomes" id="UP000004477">
    <property type="component" value="Unassembled WGS sequence"/>
</dbReference>
<sequence>MYFLFTSASFFPELEISDRIQQKMAFVFMIIQVKAIDTTSGVTAMEGLHSNFLIGIANIDSLPIATMILTISLSLPCQISRSQVFTLQSYDKRKPASTA</sequence>
<name>D1PDB5_9BACT</name>
<evidence type="ECO:0000313" key="2">
    <source>
        <dbReference type="Proteomes" id="UP000004477"/>
    </source>
</evidence>
<keyword evidence="2" id="KW-1185">Reference proteome</keyword>
<comment type="caution">
    <text evidence="1">The sequence shown here is derived from an EMBL/GenBank/DDBJ whole genome shotgun (WGS) entry which is preliminary data.</text>
</comment>
<evidence type="ECO:0000313" key="1">
    <source>
        <dbReference type="EMBL" id="EFB35071.1"/>
    </source>
</evidence>
<dbReference type="HOGENOM" id="CLU_2317821_0_0_10"/>
<accession>D1PDB5</accession>
<dbReference type="AlphaFoldDB" id="D1PDB5"/>
<proteinExistence type="predicted"/>
<dbReference type="EMBL" id="ACBX02000016">
    <property type="protein sequence ID" value="EFB35071.1"/>
    <property type="molecule type" value="Genomic_DNA"/>
</dbReference>